<protein>
    <recommendedName>
        <fullName evidence="4">NADH dehydrogenase [ubiquinone] 1 alpha subcomplex subunit 2</fullName>
    </recommendedName>
    <alternativeName>
        <fullName evidence="11">Complex I-B8</fullName>
    </alternativeName>
    <alternativeName>
        <fullName evidence="12">NADH-ubiquinone oxidoreductase B8 subunit</fullName>
    </alternativeName>
</protein>
<proteinExistence type="inferred from homology"/>
<dbReference type="Pfam" id="PF05047">
    <property type="entry name" value="L51_S25_CI-B8"/>
    <property type="match status" value="1"/>
</dbReference>
<dbReference type="PANTHER" id="PTHR12878">
    <property type="entry name" value="NADH-UBIQUINONE OXIDOREDUCTASE B8 SUBUNIT"/>
    <property type="match status" value="1"/>
</dbReference>
<dbReference type="SUPFAM" id="SSF52833">
    <property type="entry name" value="Thioredoxin-like"/>
    <property type="match status" value="1"/>
</dbReference>
<evidence type="ECO:0000256" key="9">
    <source>
        <dbReference type="ARBA" id="ARBA00023128"/>
    </source>
</evidence>
<evidence type="ECO:0000256" key="10">
    <source>
        <dbReference type="ARBA" id="ARBA00023136"/>
    </source>
</evidence>
<comment type="function">
    <text evidence="1">Accessory subunit of the mitochondrial membrane respiratory chain NADH dehydrogenase (Complex I), that is believed not to be involved in catalysis. Complex I functions in the transfer of electrons from NADH to the respiratory chain. The immediate electron acceptor for the enzyme is believed to be ubiquinone.</text>
</comment>
<dbReference type="OrthoDB" id="10250268at2759"/>
<comment type="subcellular location">
    <subcellularLocation>
        <location evidence="2">Mitochondrion inner membrane</location>
        <topology evidence="2">Peripheral membrane protein</topology>
        <orientation evidence="2">Matrix side</orientation>
    </subcellularLocation>
</comment>
<dbReference type="InterPro" id="IPR016464">
    <property type="entry name" value="NADH_Ub_cplx-1_asu_su-2"/>
</dbReference>
<keyword evidence="7" id="KW-0999">Mitochondrion inner membrane</keyword>
<name>A0A1W4XBM2_AGRPL</name>
<evidence type="ECO:0000259" key="14">
    <source>
        <dbReference type="SMART" id="SM00916"/>
    </source>
</evidence>
<dbReference type="InParanoid" id="A0A1W4XBM2"/>
<reference evidence="16" key="1">
    <citation type="submission" date="2025-08" db="UniProtKB">
        <authorList>
            <consortium name="RefSeq"/>
        </authorList>
    </citation>
    <scope>IDENTIFICATION</scope>
    <source>
        <tissue evidence="16">Entire body</tissue>
    </source>
</reference>
<dbReference type="GO" id="GO:0005743">
    <property type="term" value="C:mitochondrial inner membrane"/>
    <property type="evidence" value="ECO:0007669"/>
    <property type="project" value="UniProtKB-SubCell"/>
</dbReference>
<evidence type="ECO:0000256" key="2">
    <source>
        <dbReference type="ARBA" id="ARBA00004443"/>
    </source>
</evidence>
<evidence type="ECO:0000256" key="13">
    <source>
        <dbReference type="PIRSR" id="PIRSR005822-1"/>
    </source>
</evidence>
<dbReference type="InterPro" id="IPR036249">
    <property type="entry name" value="Thioredoxin-like_sf"/>
</dbReference>
<keyword evidence="6" id="KW-0679">Respiratory chain</keyword>
<dbReference type="KEGG" id="apln:108740117"/>
<dbReference type="PANTHER" id="PTHR12878:SF0">
    <property type="entry name" value="NADH DEHYDROGENASE [UBIQUINONE] 1 ALPHA SUBCOMPLEX SUBUNIT 2"/>
    <property type="match status" value="1"/>
</dbReference>
<keyword evidence="13" id="KW-1015">Disulfide bond</keyword>
<dbReference type="RefSeq" id="XP_018329823.1">
    <property type="nucleotide sequence ID" value="XM_018474321.2"/>
</dbReference>
<feature type="disulfide bond" description="Redox-active" evidence="13">
    <location>
        <begin position="18"/>
        <end position="52"/>
    </location>
</feature>
<keyword evidence="15" id="KW-1185">Reference proteome</keyword>
<dbReference type="GeneID" id="108740117"/>
<keyword evidence="10" id="KW-0472">Membrane</keyword>
<keyword evidence="5" id="KW-0813">Transport</keyword>
<evidence type="ECO:0000313" key="15">
    <source>
        <dbReference type="Proteomes" id="UP000192223"/>
    </source>
</evidence>
<evidence type="ECO:0000256" key="6">
    <source>
        <dbReference type="ARBA" id="ARBA00022660"/>
    </source>
</evidence>
<accession>A0A1W4XBM2</accession>
<dbReference type="FunCoup" id="A0A1W4XBM2">
    <property type="interactions" value="1108"/>
</dbReference>
<feature type="domain" description="Ribosomal protein/NADH dehydrogenase" evidence="14">
    <location>
        <begin position="19"/>
        <end position="92"/>
    </location>
</feature>
<evidence type="ECO:0000313" key="16">
    <source>
        <dbReference type="RefSeq" id="XP_018329823.1"/>
    </source>
</evidence>
<evidence type="ECO:0000256" key="11">
    <source>
        <dbReference type="ARBA" id="ARBA00031441"/>
    </source>
</evidence>
<dbReference type="InterPro" id="IPR007741">
    <property type="entry name" value="Ribosomal_mL43/mS25/NADH_DH"/>
</dbReference>
<evidence type="ECO:0000256" key="4">
    <source>
        <dbReference type="ARBA" id="ARBA00016394"/>
    </source>
</evidence>
<evidence type="ECO:0000256" key="3">
    <source>
        <dbReference type="ARBA" id="ARBA00008939"/>
    </source>
</evidence>
<evidence type="ECO:0000256" key="5">
    <source>
        <dbReference type="ARBA" id="ARBA00022448"/>
    </source>
</evidence>
<evidence type="ECO:0000256" key="12">
    <source>
        <dbReference type="ARBA" id="ARBA00032513"/>
    </source>
</evidence>
<comment type="similarity">
    <text evidence="3">Belongs to the complex I NDUFA2 subunit family.</text>
</comment>
<organism evidence="15 16">
    <name type="scientific">Agrilus planipennis</name>
    <name type="common">Emerald ash borer</name>
    <name type="synonym">Agrilus marcopoli</name>
    <dbReference type="NCBI Taxonomy" id="224129"/>
    <lineage>
        <taxon>Eukaryota</taxon>
        <taxon>Metazoa</taxon>
        <taxon>Ecdysozoa</taxon>
        <taxon>Arthropoda</taxon>
        <taxon>Hexapoda</taxon>
        <taxon>Insecta</taxon>
        <taxon>Pterygota</taxon>
        <taxon>Neoptera</taxon>
        <taxon>Endopterygota</taxon>
        <taxon>Coleoptera</taxon>
        <taxon>Polyphaga</taxon>
        <taxon>Elateriformia</taxon>
        <taxon>Buprestoidea</taxon>
        <taxon>Buprestidae</taxon>
        <taxon>Agrilinae</taxon>
        <taxon>Agrilus</taxon>
    </lineage>
</organism>
<dbReference type="PIRSF" id="PIRSF005822">
    <property type="entry name" value="NDUA2"/>
    <property type="match status" value="1"/>
</dbReference>
<keyword evidence="9" id="KW-0496">Mitochondrion</keyword>
<dbReference type="STRING" id="224129.A0A1W4XBM2"/>
<evidence type="ECO:0000256" key="7">
    <source>
        <dbReference type="ARBA" id="ARBA00022792"/>
    </source>
</evidence>
<evidence type="ECO:0000256" key="8">
    <source>
        <dbReference type="ARBA" id="ARBA00022982"/>
    </source>
</evidence>
<dbReference type="Gene3D" id="3.40.30.10">
    <property type="entry name" value="Glutaredoxin"/>
    <property type="match status" value="1"/>
</dbReference>
<dbReference type="AlphaFoldDB" id="A0A1W4XBM2"/>
<dbReference type="Proteomes" id="UP000192223">
    <property type="component" value="Unplaced"/>
</dbReference>
<evidence type="ECO:0000256" key="1">
    <source>
        <dbReference type="ARBA" id="ARBA00003195"/>
    </source>
</evidence>
<keyword evidence="8" id="KW-0249">Electron transport</keyword>
<gene>
    <name evidence="16" type="primary">LOC108740117</name>
</gene>
<dbReference type="SMART" id="SM00916">
    <property type="entry name" value="L51_S25_CI-B8"/>
    <property type="match status" value="1"/>
</dbReference>
<sequence>MSSVKLNPALKELRLHLCPQSATSEGVRKFIQEYYVKIKTDNPKLPILIRECSFVIPKMWARLSKGKEVCVNLEGMKSDDIMKTIVNFSEKKC</sequence>